<comment type="caution">
    <text evidence="1">The sequence shown here is derived from an EMBL/GenBank/DDBJ whole genome shotgun (WGS) entry which is preliminary data.</text>
</comment>
<organism evidence="1">
    <name type="scientific">marine sediment metagenome</name>
    <dbReference type="NCBI Taxonomy" id="412755"/>
    <lineage>
        <taxon>unclassified sequences</taxon>
        <taxon>metagenomes</taxon>
        <taxon>ecological metagenomes</taxon>
    </lineage>
</organism>
<evidence type="ECO:0008006" key="2">
    <source>
        <dbReference type="Google" id="ProtNLM"/>
    </source>
</evidence>
<protein>
    <recommendedName>
        <fullName evidence="2">Carboxypeptidase regulatory-like domain-containing protein</fullName>
    </recommendedName>
</protein>
<accession>A0A0F9CSQ6</accession>
<gene>
    <name evidence="1" type="ORF">LCGC14_2573570</name>
</gene>
<dbReference type="AlphaFoldDB" id="A0A0F9CSQ6"/>
<sequence>NATVAVCTPRLGPCIEDGIVSPNNTAERTTTDAKGRFRFSTMGPYVYSLRVSDARTEGEHQVDPRQRFGPWAVTVRVNLPTWSSLRPAPRPED</sequence>
<reference evidence="1" key="1">
    <citation type="journal article" date="2015" name="Nature">
        <title>Complex archaea that bridge the gap between prokaryotes and eukaryotes.</title>
        <authorList>
            <person name="Spang A."/>
            <person name="Saw J.H."/>
            <person name="Jorgensen S.L."/>
            <person name="Zaremba-Niedzwiedzka K."/>
            <person name="Martijn J."/>
            <person name="Lind A.E."/>
            <person name="van Eijk R."/>
            <person name="Schleper C."/>
            <person name="Guy L."/>
            <person name="Ettema T.J."/>
        </authorList>
    </citation>
    <scope>NUCLEOTIDE SEQUENCE</scope>
</reference>
<proteinExistence type="predicted"/>
<dbReference type="EMBL" id="LAZR01042790">
    <property type="protein sequence ID" value="KKL08666.1"/>
    <property type="molecule type" value="Genomic_DNA"/>
</dbReference>
<name>A0A0F9CSQ6_9ZZZZ</name>
<feature type="non-terminal residue" evidence="1">
    <location>
        <position position="1"/>
    </location>
</feature>
<evidence type="ECO:0000313" key="1">
    <source>
        <dbReference type="EMBL" id="KKL08666.1"/>
    </source>
</evidence>